<organism evidence="2 3">
    <name type="scientific">Paralvinella palmiformis</name>
    <dbReference type="NCBI Taxonomy" id="53620"/>
    <lineage>
        <taxon>Eukaryota</taxon>
        <taxon>Metazoa</taxon>
        <taxon>Spiralia</taxon>
        <taxon>Lophotrochozoa</taxon>
        <taxon>Annelida</taxon>
        <taxon>Polychaeta</taxon>
        <taxon>Sedentaria</taxon>
        <taxon>Canalipalpata</taxon>
        <taxon>Terebellida</taxon>
        <taxon>Terebelliformia</taxon>
        <taxon>Alvinellidae</taxon>
        <taxon>Paralvinella</taxon>
    </lineage>
</organism>
<dbReference type="EMBL" id="JAODUP010000017">
    <property type="protein sequence ID" value="KAK2168392.1"/>
    <property type="molecule type" value="Genomic_DNA"/>
</dbReference>
<feature type="region of interest" description="Disordered" evidence="1">
    <location>
        <begin position="102"/>
        <end position="133"/>
    </location>
</feature>
<comment type="caution">
    <text evidence="2">The sequence shown here is derived from an EMBL/GenBank/DDBJ whole genome shotgun (WGS) entry which is preliminary data.</text>
</comment>
<evidence type="ECO:0000313" key="3">
    <source>
        <dbReference type="Proteomes" id="UP001208570"/>
    </source>
</evidence>
<evidence type="ECO:0000313" key="2">
    <source>
        <dbReference type="EMBL" id="KAK2168392.1"/>
    </source>
</evidence>
<name>A0AAD9KC28_9ANNE</name>
<proteinExistence type="predicted"/>
<evidence type="ECO:0000256" key="1">
    <source>
        <dbReference type="SAM" id="MobiDB-lite"/>
    </source>
</evidence>
<dbReference type="Proteomes" id="UP001208570">
    <property type="component" value="Unassembled WGS sequence"/>
</dbReference>
<dbReference type="PANTHER" id="PTHR37162:SF10">
    <property type="entry name" value="DUF4371 DOMAIN-CONTAINING PROTEIN"/>
    <property type="match status" value="1"/>
</dbReference>
<accession>A0AAD9KC28</accession>
<protein>
    <submittedName>
        <fullName evidence="2">Uncharacterized protein</fullName>
    </submittedName>
</protein>
<reference evidence="2" key="1">
    <citation type="journal article" date="2023" name="Mol. Biol. Evol.">
        <title>Third-Generation Sequencing Reveals the Adaptive Role of the Epigenome in Three Deep-Sea Polychaetes.</title>
        <authorList>
            <person name="Perez M."/>
            <person name="Aroh O."/>
            <person name="Sun Y."/>
            <person name="Lan Y."/>
            <person name="Juniper S.K."/>
            <person name="Young C.R."/>
            <person name="Angers B."/>
            <person name="Qian P.Y."/>
        </authorList>
    </citation>
    <scope>NUCLEOTIDE SEQUENCE</scope>
    <source>
        <strain evidence="2">P08H-3</strain>
    </source>
</reference>
<gene>
    <name evidence="2" type="ORF">LSH36_17g08013</name>
</gene>
<dbReference type="PANTHER" id="PTHR37162">
    <property type="entry name" value="HAT FAMILY DIMERISATION DOMAINCONTAINING PROTEIN-RELATED"/>
    <property type="match status" value="1"/>
</dbReference>
<keyword evidence="3" id="KW-1185">Reference proteome</keyword>
<sequence>MKTQYGAMSVHQQDRSIDLCYADDRQPPSDEDLLITGLNTEGGCNRPSGILGRRYNLVQLLNGKETKTILKHVSTRWLSLGHAISRLLEQWKPVTDFFKSELDKSKPKKKEHASRSQAKPQQHNSKSTAPTKASQHFDLTSYLFKQVEVAKDTADHNEINKHTQLTPSVGLKPVNKVEKAHQLMANPHVQPYALSMKSLLPVFEIANQALQKYEPVIHILHSILTDKLIH</sequence>
<dbReference type="AlphaFoldDB" id="A0AAD9KC28"/>
<feature type="compositionally biased region" description="Polar residues" evidence="1">
    <location>
        <begin position="115"/>
        <end position="133"/>
    </location>
</feature>